<evidence type="ECO:0000313" key="2">
    <source>
        <dbReference type="Proteomes" id="UP001061958"/>
    </source>
</evidence>
<dbReference type="OrthoDB" id="1063at2759"/>
<dbReference type="InterPro" id="IPR015421">
    <property type="entry name" value="PyrdxlP-dep_Trfase_major"/>
</dbReference>
<dbReference type="Pfam" id="PF06838">
    <property type="entry name" value="Met_gamma_lyase"/>
    <property type="match status" value="1"/>
</dbReference>
<dbReference type="Proteomes" id="UP001061958">
    <property type="component" value="Unassembled WGS sequence"/>
</dbReference>
<dbReference type="AlphaFoldDB" id="A0A9C7Q1K2"/>
<reference evidence="1" key="1">
    <citation type="journal article" date="2022" name="Proc. Natl. Acad. Sci. U.S.A.">
        <title>Life cycle and functional genomics of the unicellular red alga Galdieria for elucidating algal and plant evolution and industrial use.</title>
        <authorList>
            <person name="Hirooka S."/>
            <person name="Itabashi T."/>
            <person name="Ichinose T.M."/>
            <person name="Onuma R."/>
            <person name="Fujiwara T."/>
            <person name="Yamashita S."/>
            <person name="Jong L.W."/>
            <person name="Tomita R."/>
            <person name="Iwane A.H."/>
            <person name="Miyagishima S.Y."/>
        </authorList>
    </citation>
    <scope>NUCLEOTIDE SEQUENCE</scope>
    <source>
        <strain evidence="1">NBRC 102759</strain>
    </source>
</reference>
<dbReference type="InterPro" id="IPR015424">
    <property type="entry name" value="PyrdxlP-dep_Trfase"/>
</dbReference>
<organism evidence="1 2">
    <name type="scientific">Galdieria partita</name>
    <dbReference type="NCBI Taxonomy" id="83374"/>
    <lineage>
        <taxon>Eukaryota</taxon>
        <taxon>Rhodophyta</taxon>
        <taxon>Bangiophyceae</taxon>
        <taxon>Galdieriales</taxon>
        <taxon>Galdieriaceae</taxon>
        <taxon>Galdieria</taxon>
    </lineage>
</organism>
<dbReference type="PANTHER" id="PTHR46658:SF1">
    <property type="entry name" value="CYS OR MET METABOLISM PYRIDOXAL-PHOSPHATE-DEPENDENT ENZYME"/>
    <property type="match status" value="1"/>
</dbReference>
<gene>
    <name evidence="1" type="ORF">GpartN1_g6579.t1</name>
</gene>
<dbReference type="EMBL" id="BQMJ01000059">
    <property type="protein sequence ID" value="GJQ14788.1"/>
    <property type="molecule type" value="Genomic_DNA"/>
</dbReference>
<comment type="caution">
    <text evidence="1">The sequence shown here is derived from an EMBL/GenBank/DDBJ whole genome shotgun (WGS) entry which is preliminary data.</text>
</comment>
<sequence length="481" mass="53548">MCVAFLCDSVCEPRSCRLRISKDSNFARFLCRRNIVQRKVRPIRFALSTETDTILTRLCCSNKSRVMDKIDAHLLIQKAVDSLYPIFYRRDQVTKRNLWRLLEAFRKHRVSPSLFWSSNGYGHGDLGRETLDQIYASLFDCESAMVRLQFFSGTHAIACCLYGILRPGDELVSLTGTPYDTLEQVIGIKGNPGNGSLKDFRIGFRQLDLKADGEIDLDAVSGFIRKETKLVFFQRSCGYSWRKSTTIRQLAEAIAHVKGIRPDIICFVDNCYGEFVEEMEPTHVGADIIAGSLIKNCGGTIVPSGGYIAGRTELVELAKSRLCAPGIQGGATLDHLRSMYQGLFLSPQFVGEAIKGACLISQVMSSLGFPVQPLPYEHRTDIIQSVQLGNPSLVSSFCESVQRMSPVNSYVQPIAGNTPGYEEEVIFANGTFIDGSTSELSADGPLRSPFCIFTQGGTSWMHWQLVLEDFVSRYVEDGIKE</sequence>
<reference evidence="1" key="2">
    <citation type="submission" date="2022-01" db="EMBL/GenBank/DDBJ databases">
        <authorList>
            <person name="Hirooka S."/>
            <person name="Miyagishima S.Y."/>
        </authorList>
    </citation>
    <scope>NUCLEOTIDE SEQUENCE</scope>
    <source>
        <strain evidence="1">NBRC 102759</strain>
    </source>
</reference>
<dbReference type="Gene3D" id="3.40.640.10">
    <property type="entry name" value="Type I PLP-dependent aspartate aminotransferase-like (Major domain)"/>
    <property type="match status" value="1"/>
</dbReference>
<evidence type="ECO:0008006" key="3">
    <source>
        <dbReference type="Google" id="ProtNLM"/>
    </source>
</evidence>
<dbReference type="PANTHER" id="PTHR46658">
    <property type="entry name" value="CYS OR MET METABOLISM PYRIDOXAL-PHOSPHATE-DEPENDENT ENZYME"/>
    <property type="match status" value="1"/>
</dbReference>
<dbReference type="SUPFAM" id="SSF53383">
    <property type="entry name" value="PLP-dependent transferases"/>
    <property type="match status" value="1"/>
</dbReference>
<proteinExistence type="predicted"/>
<dbReference type="Gene3D" id="3.90.1150.60">
    <property type="entry name" value="Methioning gamme-lyase, C-terminal domain"/>
    <property type="match status" value="1"/>
</dbReference>
<keyword evidence="2" id="KW-1185">Reference proteome</keyword>
<dbReference type="InterPro" id="IPR009651">
    <property type="entry name" value="Met_g_lyase_put"/>
</dbReference>
<accession>A0A9C7Q1K2</accession>
<name>A0A9C7Q1K2_9RHOD</name>
<protein>
    <recommendedName>
        <fullName evidence="3">Aluminum resistance protein</fullName>
    </recommendedName>
</protein>
<evidence type="ECO:0000313" key="1">
    <source>
        <dbReference type="EMBL" id="GJQ14788.1"/>
    </source>
</evidence>